<accession>A3ZYE8</accession>
<gene>
    <name evidence="1" type="ORF">DSM3645_06886</name>
</gene>
<name>A3ZYE8_9BACT</name>
<protein>
    <submittedName>
        <fullName evidence="1">UDP-N-acetylglucosamine acyltransferase</fullName>
        <ecNumber evidence="1">2.3.1.129</ecNumber>
    </submittedName>
</protein>
<dbReference type="EC" id="2.3.1.129" evidence="1"/>
<dbReference type="HOGENOM" id="CLU_3180798_0_0_0"/>
<evidence type="ECO:0000313" key="1">
    <source>
        <dbReference type="EMBL" id="EAQ78396.1"/>
    </source>
</evidence>
<sequence length="46" mass="4744">MLAAECYKTLATLLASVFLSLGGQNAKKKAASNLLTASSMDPIKTA</sequence>
<keyword evidence="1" id="KW-0808">Transferase</keyword>
<dbReference type="STRING" id="314230.DSM3645_06886"/>
<dbReference type="Proteomes" id="UP000004358">
    <property type="component" value="Unassembled WGS sequence"/>
</dbReference>
<dbReference type="EMBL" id="AANZ01000021">
    <property type="protein sequence ID" value="EAQ78396.1"/>
    <property type="molecule type" value="Genomic_DNA"/>
</dbReference>
<dbReference type="GO" id="GO:0008780">
    <property type="term" value="F:acyl-[acyl-carrier-protein]-UDP-N-acetylglucosamine O-acyltransferase activity"/>
    <property type="evidence" value="ECO:0007669"/>
    <property type="project" value="UniProtKB-EC"/>
</dbReference>
<evidence type="ECO:0000313" key="2">
    <source>
        <dbReference type="Proteomes" id="UP000004358"/>
    </source>
</evidence>
<reference evidence="1 2" key="1">
    <citation type="submission" date="2006-02" db="EMBL/GenBank/DDBJ databases">
        <authorList>
            <person name="Amann R."/>
            <person name="Ferriera S."/>
            <person name="Johnson J."/>
            <person name="Kravitz S."/>
            <person name="Halpern A."/>
            <person name="Remington K."/>
            <person name="Beeson K."/>
            <person name="Tran B."/>
            <person name="Rogers Y.-H."/>
            <person name="Friedman R."/>
            <person name="Venter J.C."/>
        </authorList>
    </citation>
    <scope>NUCLEOTIDE SEQUENCE [LARGE SCALE GENOMIC DNA]</scope>
    <source>
        <strain evidence="1 2">DSM 3645</strain>
    </source>
</reference>
<organism evidence="1 2">
    <name type="scientific">Blastopirellula marina DSM 3645</name>
    <dbReference type="NCBI Taxonomy" id="314230"/>
    <lineage>
        <taxon>Bacteria</taxon>
        <taxon>Pseudomonadati</taxon>
        <taxon>Planctomycetota</taxon>
        <taxon>Planctomycetia</taxon>
        <taxon>Pirellulales</taxon>
        <taxon>Pirellulaceae</taxon>
        <taxon>Blastopirellula</taxon>
    </lineage>
</organism>
<comment type="caution">
    <text evidence="1">The sequence shown here is derived from an EMBL/GenBank/DDBJ whole genome shotgun (WGS) entry which is preliminary data.</text>
</comment>
<dbReference type="AlphaFoldDB" id="A3ZYE8"/>
<keyword evidence="1" id="KW-0012">Acyltransferase</keyword>
<proteinExistence type="predicted"/>